<accession>A0ABU3L1J0</accession>
<dbReference type="InterPro" id="IPR011033">
    <property type="entry name" value="PRC_barrel-like_sf"/>
</dbReference>
<dbReference type="SUPFAM" id="SSF50346">
    <property type="entry name" value="PRC-barrel domain"/>
    <property type="match status" value="1"/>
</dbReference>
<evidence type="ECO:0000256" key="1">
    <source>
        <dbReference type="SAM" id="MobiDB-lite"/>
    </source>
</evidence>
<comment type="caution">
    <text evidence="2">The sequence shown here is derived from an EMBL/GenBank/DDBJ whole genome shotgun (WGS) entry which is preliminary data.</text>
</comment>
<dbReference type="Proteomes" id="UP001250656">
    <property type="component" value="Unassembled WGS sequence"/>
</dbReference>
<dbReference type="EMBL" id="JAVTTP010000001">
    <property type="protein sequence ID" value="MDT7827600.1"/>
    <property type="molecule type" value="Genomic_DNA"/>
</dbReference>
<feature type="compositionally biased region" description="Basic and acidic residues" evidence="1">
    <location>
        <begin position="202"/>
        <end position="228"/>
    </location>
</feature>
<organism evidence="2 3">
    <name type="scientific">Pricia mediterranea</name>
    <dbReference type="NCBI Taxonomy" id="3076079"/>
    <lineage>
        <taxon>Bacteria</taxon>
        <taxon>Pseudomonadati</taxon>
        <taxon>Bacteroidota</taxon>
        <taxon>Flavobacteriia</taxon>
        <taxon>Flavobacteriales</taxon>
        <taxon>Flavobacteriaceae</taxon>
        <taxon>Pricia</taxon>
    </lineage>
</organism>
<sequence length="234" mass="27619">MKKKEKYLYYLNELSDYKVDDKYADVRDWVVKDATMRPIGTVTNLLVNKISERVVYLDVEVEPSIIDAKHDPYKGPANSEVREFINEKGENHIIIPIGLVDINMAEEYVFTEEIDHKTFAETKRIRRDTPIVRDYENAVLDSYGRRYVHTPANRKADAAEGTDEVVRESRMDKIKDRHSIGEYRDDDSFDKNFKAGTQQRSNENDRDQAYDEQAEREFYGRSEFDDSRFHRKKE</sequence>
<reference evidence="2 3" key="1">
    <citation type="submission" date="2023-09" db="EMBL/GenBank/DDBJ databases">
        <title>Novel taxa isolated from Blanes Bay.</title>
        <authorList>
            <person name="Rey-Velasco X."/>
            <person name="Lucena T."/>
        </authorList>
    </citation>
    <scope>NUCLEOTIDE SEQUENCE [LARGE SCALE GENOMIC DNA]</scope>
    <source>
        <strain evidence="2 3">S334</strain>
    </source>
</reference>
<name>A0ABU3L1J0_9FLAO</name>
<evidence type="ECO:0000313" key="3">
    <source>
        <dbReference type="Proteomes" id="UP001250656"/>
    </source>
</evidence>
<dbReference type="InterPro" id="IPR014747">
    <property type="entry name" value="Bac_photo_RC_H_C"/>
</dbReference>
<evidence type="ECO:0000313" key="2">
    <source>
        <dbReference type="EMBL" id="MDT7827600.1"/>
    </source>
</evidence>
<gene>
    <name evidence="2" type="ORF">RQM65_02835</name>
</gene>
<dbReference type="Gene3D" id="3.90.50.10">
    <property type="entry name" value="Photosynthetic Reaction Center, subunit H, domain 2"/>
    <property type="match status" value="1"/>
</dbReference>
<keyword evidence="3" id="KW-1185">Reference proteome</keyword>
<proteinExistence type="predicted"/>
<feature type="region of interest" description="Disordered" evidence="1">
    <location>
        <begin position="176"/>
        <end position="234"/>
    </location>
</feature>
<protein>
    <submittedName>
        <fullName evidence="2">Photosystem reaction center subunit H</fullName>
    </submittedName>
</protein>
<dbReference type="RefSeq" id="WP_314012591.1">
    <property type="nucleotide sequence ID" value="NZ_JAVTTP010000001.1"/>
</dbReference>